<dbReference type="GO" id="GO:0016491">
    <property type="term" value="F:oxidoreductase activity"/>
    <property type="evidence" value="ECO:0007669"/>
    <property type="project" value="UniProtKB-KW"/>
</dbReference>
<evidence type="ECO:0000256" key="2">
    <source>
        <dbReference type="ARBA" id="ARBA00023002"/>
    </source>
</evidence>
<dbReference type="STRING" id="253628.A0A0D1XPG0"/>
<evidence type="ECO:0000256" key="1">
    <source>
        <dbReference type="ARBA" id="ARBA00006484"/>
    </source>
</evidence>
<dbReference type="EMBL" id="KN847541">
    <property type="protein sequence ID" value="KIW04446.1"/>
    <property type="molecule type" value="Genomic_DNA"/>
</dbReference>
<dbReference type="SUPFAM" id="SSF51735">
    <property type="entry name" value="NAD(P)-binding Rossmann-fold domains"/>
    <property type="match status" value="1"/>
</dbReference>
<dbReference type="HOGENOM" id="CLU_010194_8_2_1"/>
<comment type="similarity">
    <text evidence="1">Belongs to the short-chain dehydrogenases/reductases (SDR) family.</text>
</comment>
<dbReference type="PANTHER" id="PTHR42901">
    <property type="entry name" value="ALCOHOL DEHYDROGENASE"/>
    <property type="match status" value="1"/>
</dbReference>
<gene>
    <name evidence="3" type="ORF">PV09_04712</name>
</gene>
<dbReference type="AlphaFoldDB" id="A0A0D1XPG0"/>
<dbReference type="InterPro" id="IPR036291">
    <property type="entry name" value="NAD(P)-bd_dom_sf"/>
</dbReference>
<dbReference type="InterPro" id="IPR002347">
    <property type="entry name" value="SDR_fam"/>
</dbReference>
<dbReference type="GeneID" id="27312685"/>
<sequence length="293" mass="31676">MRPVFPSAIQEWRNDTYDALDPSRPEVSMAGKKIIITGGGTGIGRATVEAFAAAKAASIFITGRRVPPLEETKKHVESKYGVPVHVFPADVTDPVAMKKVATDIGQWDVLVNNAGYFSGPALAKDSNLEEWWKGFEINIKGTMVVWQSFHATANRNAVFIGTATAAVLLPSALSAGNSSYLASKLGLIKFLEVLASEEQDISVRFLHPGVIETEMTEKGGMRGKLPADRVDLPAHFTVWLASPEAAFTAGRMVSCNWDIDALKTAKDKLPKSELFRTTLQGFSGPDISVSLNL</sequence>
<evidence type="ECO:0000313" key="4">
    <source>
        <dbReference type="Proteomes" id="UP000053259"/>
    </source>
</evidence>
<protein>
    <submittedName>
        <fullName evidence="3">Uncharacterized protein</fullName>
    </submittedName>
</protein>
<name>A0A0D1XPG0_9PEZI</name>
<dbReference type="PANTHER" id="PTHR42901:SF1">
    <property type="entry name" value="ALCOHOL DEHYDROGENASE"/>
    <property type="match status" value="1"/>
</dbReference>
<proteinExistence type="inferred from homology"/>
<dbReference type="Pfam" id="PF00106">
    <property type="entry name" value="adh_short"/>
    <property type="match status" value="1"/>
</dbReference>
<dbReference type="Proteomes" id="UP000053259">
    <property type="component" value="Unassembled WGS sequence"/>
</dbReference>
<reference evidence="3 4" key="1">
    <citation type="submission" date="2015-01" db="EMBL/GenBank/DDBJ databases">
        <title>The Genome Sequence of Ochroconis gallopava CBS43764.</title>
        <authorList>
            <consortium name="The Broad Institute Genomics Platform"/>
            <person name="Cuomo C."/>
            <person name="de Hoog S."/>
            <person name="Gorbushina A."/>
            <person name="Stielow B."/>
            <person name="Teixiera M."/>
            <person name="Abouelleil A."/>
            <person name="Chapman S.B."/>
            <person name="Priest M."/>
            <person name="Young S.K."/>
            <person name="Wortman J."/>
            <person name="Nusbaum C."/>
            <person name="Birren B."/>
        </authorList>
    </citation>
    <scope>NUCLEOTIDE SEQUENCE [LARGE SCALE GENOMIC DNA]</scope>
    <source>
        <strain evidence="3 4">CBS 43764</strain>
    </source>
</reference>
<dbReference type="PRINTS" id="PR00081">
    <property type="entry name" value="GDHRDH"/>
</dbReference>
<dbReference type="InParanoid" id="A0A0D1XPG0"/>
<keyword evidence="2" id="KW-0560">Oxidoreductase</keyword>
<accession>A0A0D1XPG0</accession>
<organism evidence="3 4">
    <name type="scientific">Verruconis gallopava</name>
    <dbReference type="NCBI Taxonomy" id="253628"/>
    <lineage>
        <taxon>Eukaryota</taxon>
        <taxon>Fungi</taxon>
        <taxon>Dikarya</taxon>
        <taxon>Ascomycota</taxon>
        <taxon>Pezizomycotina</taxon>
        <taxon>Dothideomycetes</taxon>
        <taxon>Pleosporomycetidae</taxon>
        <taxon>Venturiales</taxon>
        <taxon>Sympoventuriaceae</taxon>
        <taxon>Verruconis</taxon>
    </lineage>
</organism>
<dbReference type="RefSeq" id="XP_016214315.1">
    <property type="nucleotide sequence ID" value="XM_016358113.1"/>
</dbReference>
<dbReference type="Gene3D" id="3.40.50.720">
    <property type="entry name" value="NAD(P)-binding Rossmann-like Domain"/>
    <property type="match status" value="1"/>
</dbReference>
<dbReference type="VEuPathDB" id="FungiDB:PV09_04712"/>
<evidence type="ECO:0000313" key="3">
    <source>
        <dbReference type="EMBL" id="KIW04446.1"/>
    </source>
</evidence>
<dbReference type="OrthoDB" id="1933717at2759"/>
<dbReference type="CDD" id="cd05233">
    <property type="entry name" value="SDR_c"/>
    <property type="match status" value="1"/>
</dbReference>
<keyword evidence="4" id="KW-1185">Reference proteome</keyword>